<organism evidence="2 3">
    <name type="scientific">Zhongshania borealis</name>
    <dbReference type="NCBI Taxonomy" id="889488"/>
    <lineage>
        <taxon>Bacteria</taxon>
        <taxon>Pseudomonadati</taxon>
        <taxon>Pseudomonadota</taxon>
        <taxon>Gammaproteobacteria</taxon>
        <taxon>Cellvibrionales</taxon>
        <taxon>Spongiibacteraceae</taxon>
        <taxon>Zhongshania</taxon>
    </lineage>
</organism>
<evidence type="ECO:0000313" key="3">
    <source>
        <dbReference type="Proteomes" id="UP001500392"/>
    </source>
</evidence>
<reference evidence="3" key="1">
    <citation type="journal article" date="2019" name="Int. J. Syst. Evol. Microbiol.">
        <title>The Global Catalogue of Microorganisms (GCM) 10K type strain sequencing project: providing services to taxonomists for standard genome sequencing and annotation.</title>
        <authorList>
            <consortium name="The Broad Institute Genomics Platform"/>
            <consortium name="The Broad Institute Genome Sequencing Center for Infectious Disease"/>
            <person name="Wu L."/>
            <person name="Ma J."/>
        </authorList>
    </citation>
    <scope>NUCLEOTIDE SEQUENCE [LARGE SCALE GENOMIC DNA]</scope>
    <source>
        <strain evidence="3">JCM 17304</strain>
    </source>
</reference>
<protein>
    <recommendedName>
        <fullName evidence="1">HTH cro/C1-type domain-containing protein</fullName>
    </recommendedName>
</protein>
<dbReference type="EMBL" id="BAABDM010000002">
    <property type="protein sequence ID" value="GAA4091608.1"/>
    <property type="molecule type" value="Genomic_DNA"/>
</dbReference>
<sequence length="107" mass="11957">MNSLPPRRQLTWNAREQMELRGLDRHGLRDALVTVGVRLSYSQVCRLVSDQPGRLSLSFLEGLVTVLGCTPGQLISEHRRPIIKPGHPTTINLHATCFDFPSNEDAP</sequence>
<evidence type="ECO:0000313" key="2">
    <source>
        <dbReference type="EMBL" id="GAA4091608.1"/>
    </source>
</evidence>
<evidence type="ECO:0000259" key="1">
    <source>
        <dbReference type="Pfam" id="PF13443"/>
    </source>
</evidence>
<proteinExistence type="predicted"/>
<dbReference type="InterPro" id="IPR001387">
    <property type="entry name" value="Cro/C1-type_HTH"/>
</dbReference>
<dbReference type="RefSeq" id="WP_344933885.1">
    <property type="nucleotide sequence ID" value="NZ_BAABDM010000002.1"/>
</dbReference>
<dbReference type="Pfam" id="PF13443">
    <property type="entry name" value="HTH_26"/>
    <property type="match status" value="1"/>
</dbReference>
<feature type="domain" description="HTH cro/C1-type" evidence="1">
    <location>
        <begin position="36"/>
        <end position="75"/>
    </location>
</feature>
<keyword evidence="3" id="KW-1185">Reference proteome</keyword>
<gene>
    <name evidence="2" type="ORF">GCM10022414_13670</name>
</gene>
<comment type="caution">
    <text evidence="2">The sequence shown here is derived from an EMBL/GenBank/DDBJ whole genome shotgun (WGS) entry which is preliminary data.</text>
</comment>
<name>A0ABP7WMR3_9GAMM</name>
<dbReference type="Proteomes" id="UP001500392">
    <property type="component" value="Unassembled WGS sequence"/>
</dbReference>
<accession>A0ABP7WMR3</accession>